<dbReference type="Proteomes" id="UP000887578">
    <property type="component" value="Unplaced"/>
</dbReference>
<dbReference type="WBParaSite" id="PDA_v2.g31303.t1">
    <property type="protein sequence ID" value="PDA_v2.g31303.t1"/>
    <property type="gene ID" value="PDA_v2.g31303"/>
</dbReference>
<dbReference type="AlphaFoldDB" id="A0A914QH09"/>
<organism evidence="3 4">
    <name type="scientific">Panagrolaimus davidi</name>
    <dbReference type="NCBI Taxonomy" id="227884"/>
    <lineage>
        <taxon>Eukaryota</taxon>
        <taxon>Metazoa</taxon>
        <taxon>Ecdysozoa</taxon>
        <taxon>Nematoda</taxon>
        <taxon>Chromadorea</taxon>
        <taxon>Rhabditida</taxon>
        <taxon>Tylenchina</taxon>
        <taxon>Panagrolaimomorpha</taxon>
        <taxon>Panagrolaimoidea</taxon>
        <taxon>Panagrolaimidae</taxon>
        <taxon>Panagrolaimus</taxon>
    </lineage>
</organism>
<evidence type="ECO:0000313" key="3">
    <source>
        <dbReference type="Proteomes" id="UP000887578"/>
    </source>
</evidence>
<evidence type="ECO:0000313" key="4">
    <source>
        <dbReference type="WBParaSite" id="PDA_v2.g31303.t1"/>
    </source>
</evidence>
<feature type="region of interest" description="Disordered" evidence="1">
    <location>
        <begin position="31"/>
        <end position="59"/>
    </location>
</feature>
<feature type="signal peptide" evidence="2">
    <location>
        <begin position="1"/>
        <end position="17"/>
    </location>
</feature>
<feature type="chain" id="PRO_5038057368" evidence="2">
    <location>
        <begin position="18"/>
        <end position="140"/>
    </location>
</feature>
<protein>
    <submittedName>
        <fullName evidence="4">Uncharacterized protein</fullName>
    </submittedName>
</protein>
<reference evidence="4" key="1">
    <citation type="submission" date="2022-11" db="UniProtKB">
        <authorList>
            <consortium name="WormBaseParasite"/>
        </authorList>
    </citation>
    <scope>IDENTIFICATION</scope>
</reference>
<evidence type="ECO:0000256" key="1">
    <source>
        <dbReference type="SAM" id="MobiDB-lite"/>
    </source>
</evidence>
<name>A0A914QH09_9BILA</name>
<accession>A0A914QH09</accession>
<sequence>MKLTGIVLLGLIGVAIALHGTGAYGNGGYGNNGGGHKHHKSSESESSSSSESEEAIPPRPKTCALKCRSDAKVEYFDNGVKSAEPFDCASTGVTATADACKLCCEAWFLSRGLTIIEAISVHDPRIVGAPKCNCCERRCT</sequence>
<evidence type="ECO:0000256" key="2">
    <source>
        <dbReference type="SAM" id="SignalP"/>
    </source>
</evidence>
<keyword evidence="3" id="KW-1185">Reference proteome</keyword>
<keyword evidence="2" id="KW-0732">Signal</keyword>
<proteinExistence type="predicted"/>